<proteinExistence type="predicted"/>
<reference evidence="2" key="1">
    <citation type="journal article" date="2015" name="Proc. Natl. Acad. Sci. U.S.A.">
        <title>Networks of energetic and metabolic interactions define dynamics in microbial communities.</title>
        <authorList>
            <person name="Embree M."/>
            <person name="Liu J.K."/>
            <person name="Al-Bassam M.M."/>
            <person name="Zengler K."/>
        </authorList>
    </citation>
    <scope>NUCLEOTIDE SEQUENCE</scope>
</reference>
<gene>
    <name evidence="2" type="ORF">ASZ90_017679</name>
</gene>
<dbReference type="EMBL" id="LNQE01001835">
    <property type="protein sequence ID" value="KUG04941.1"/>
    <property type="molecule type" value="Genomic_DNA"/>
</dbReference>
<evidence type="ECO:0000256" key="1">
    <source>
        <dbReference type="SAM" id="Phobius"/>
    </source>
</evidence>
<protein>
    <submittedName>
        <fullName evidence="2">Uncharacterized protein</fullName>
    </submittedName>
</protein>
<feature type="transmembrane region" description="Helical" evidence="1">
    <location>
        <begin position="46"/>
        <end position="63"/>
    </location>
</feature>
<keyword evidence="1" id="KW-0812">Transmembrane</keyword>
<organism evidence="2">
    <name type="scientific">hydrocarbon metagenome</name>
    <dbReference type="NCBI Taxonomy" id="938273"/>
    <lineage>
        <taxon>unclassified sequences</taxon>
        <taxon>metagenomes</taxon>
        <taxon>ecological metagenomes</taxon>
    </lineage>
</organism>
<dbReference type="AlphaFoldDB" id="A0A0W8E8X4"/>
<feature type="transmembrane region" description="Helical" evidence="1">
    <location>
        <begin position="7"/>
        <end position="30"/>
    </location>
</feature>
<comment type="caution">
    <text evidence="2">The sequence shown here is derived from an EMBL/GenBank/DDBJ whole genome shotgun (WGS) entry which is preliminary data.</text>
</comment>
<sequence>MPTVVQRILNIIVAGLSLYFSGIIITYIYASLTPGKGMSMALKPDFTEIIIAMILLGSTFYYFKSPQSDILH</sequence>
<keyword evidence="1" id="KW-0472">Membrane</keyword>
<name>A0A0W8E8X4_9ZZZZ</name>
<accession>A0A0W8E8X4</accession>
<keyword evidence="1" id="KW-1133">Transmembrane helix</keyword>
<evidence type="ECO:0000313" key="2">
    <source>
        <dbReference type="EMBL" id="KUG04941.1"/>
    </source>
</evidence>